<reference evidence="3" key="1">
    <citation type="journal article" date="2015" name="PLoS Genet.">
        <title>Genome Sequence and Transcriptome Analyses of Chrysochromulina tobin: Metabolic Tools for Enhanced Algal Fitness in the Prominent Order Prymnesiales (Haptophyceae).</title>
        <authorList>
            <person name="Hovde B.T."/>
            <person name="Deodato C.R."/>
            <person name="Hunsperger H.M."/>
            <person name="Ryken S.A."/>
            <person name="Yost W."/>
            <person name="Jha R.K."/>
            <person name="Patterson J."/>
            <person name="Monnat R.J. Jr."/>
            <person name="Barlow S.B."/>
            <person name="Starkenburg S.R."/>
            <person name="Cattolico R.A."/>
        </authorList>
    </citation>
    <scope>NUCLEOTIDE SEQUENCE</scope>
    <source>
        <strain evidence="3">CCMP291</strain>
    </source>
</reference>
<dbReference type="AlphaFoldDB" id="A0A0M0JV92"/>
<organism evidence="2 3">
    <name type="scientific">Chrysochromulina tobinii</name>
    <dbReference type="NCBI Taxonomy" id="1460289"/>
    <lineage>
        <taxon>Eukaryota</taxon>
        <taxon>Haptista</taxon>
        <taxon>Haptophyta</taxon>
        <taxon>Prymnesiophyceae</taxon>
        <taxon>Prymnesiales</taxon>
        <taxon>Chrysochromulinaceae</taxon>
        <taxon>Chrysochromulina</taxon>
    </lineage>
</organism>
<dbReference type="PANTHER" id="PTHR11215">
    <property type="entry name" value="METAL DEPENDENT HYDROLASE - RELATED"/>
    <property type="match status" value="1"/>
</dbReference>
<dbReference type="GO" id="GO:0005737">
    <property type="term" value="C:cytoplasm"/>
    <property type="evidence" value="ECO:0007669"/>
    <property type="project" value="TreeGrafter"/>
</dbReference>
<dbReference type="Proteomes" id="UP000037460">
    <property type="component" value="Unassembled WGS sequence"/>
</dbReference>
<dbReference type="InterPro" id="IPR003226">
    <property type="entry name" value="MYG1_exonuclease"/>
</dbReference>
<comment type="similarity">
    <text evidence="1">Belongs to the MYG1 family.</text>
</comment>
<protein>
    <submittedName>
        <fullName evidence="2">Gamm1 protein</fullName>
    </submittedName>
</protein>
<dbReference type="Pfam" id="PF03690">
    <property type="entry name" value="MYG1_exonuc"/>
    <property type="match status" value="1"/>
</dbReference>
<dbReference type="GO" id="GO:0005634">
    <property type="term" value="C:nucleus"/>
    <property type="evidence" value="ECO:0007669"/>
    <property type="project" value="TreeGrafter"/>
</dbReference>
<evidence type="ECO:0000313" key="2">
    <source>
        <dbReference type="EMBL" id="KOO30043.1"/>
    </source>
</evidence>
<sequence>MATIGTHSGAFQADEALGVWLLRQLPQYESAPLIRSRDMEKLKPLTIVIDVAGTYDHDLLRYDHHQRGFFETFDGENKAAKDGGRPDVTGPETATGEFKTKLSASGLVYKHYGREVLIRLHPSLSANPDALDWVYRKMYEDFMEAIDGNDNGIELAEAVRYKESSTLPHRVHRLNARWNAPKDGPTEDERFETASALCGAEFGEMLRYIVECELPAREIVETALRARTAVHASGRARSKRYELERRHGLPAEGLVQFVLYPDSSGMWRVQAVTVEGTAFTNRLGLLEPWRGLRDAELVARSGIDGCKFVHATGFIGGNATYDGALAMALKTIEGGSTSVELK</sequence>
<evidence type="ECO:0000313" key="3">
    <source>
        <dbReference type="Proteomes" id="UP000037460"/>
    </source>
</evidence>
<accession>A0A0M0JV92</accession>
<dbReference type="PANTHER" id="PTHR11215:SF1">
    <property type="entry name" value="MYG1 EXONUCLEASE"/>
    <property type="match status" value="1"/>
</dbReference>
<keyword evidence="3" id="KW-1185">Reference proteome</keyword>
<comment type="caution">
    <text evidence="2">The sequence shown here is derived from an EMBL/GenBank/DDBJ whole genome shotgun (WGS) entry which is preliminary data.</text>
</comment>
<proteinExistence type="inferred from homology"/>
<gene>
    <name evidence="2" type="ORF">Ctob_014197</name>
</gene>
<name>A0A0M0JV92_9EUKA</name>
<dbReference type="OrthoDB" id="10265310at2759"/>
<evidence type="ECO:0000256" key="1">
    <source>
        <dbReference type="ARBA" id="ARBA00010105"/>
    </source>
</evidence>
<dbReference type="EMBL" id="JWZX01002304">
    <property type="protein sequence ID" value="KOO30043.1"/>
    <property type="molecule type" value="Genomic_DNA"/>
</dbReference>